<dbReference type="Gene3D" id="3.40.50.2000">
    <property type="entry name" value="Glycogen Phosphorylase B"/>
    <property type="match status" value="2"/>
</dbReference>
<keyword evidence="3 5" id="KW-0808">Transferase</keyword>
<evidence type="ECO:0000313" key="6">
    <source>
        <dbReference type="Proteomes" id="UP000581206"/>
    </source>
</evidence>
<accession>A0A7X6KUH4</accession>
<evidence type="ECO:0000256" key="3">
    <source>
        <dbReference type="ARBA" id="ARBA00022679"/>
    </source>
</evidence>
<feature type="domain" description="Glycosyl transferase family 1" evidence="4">
    <location>
        <begin position="167"/>
        <end position="330"/>
    </location>
</feature>
<sequence length="359" mass="38911">MSTATLFITRKFPPAVGGMETLAADVWATLEADGGDRGDRLIAYGGANRWMPLWLPGAVIRLWWLVATRRVRHVLVGDVLLYLLLRPVLALTRVPHAVMAMGKDVVWTPAPYQRWVRAVLPKAPLVLAISSATADTVRSAGANPERVQVVRLGVQVPELRDRAQARSELRERWDVPADALTCLTLGRLVRRKGVPWFVDQVLGGLPQVVYLVAGSGPEAEVIAEAVARHGLSDRVRLLGAVSDGDRELLMAGADVFVQPNISVLGDMEGFGLVAVESAMRGSLVVASELEGLRDAVVDGETGLLVPSGDAEAWTRVIDGLRADPEGTERRAAAFAERTRELYSREKMGAELRRVLGLGE</sequence>
<dbReference type="Proteomes" id="UP000581206">
    <property type="component" value="Unassembled WGS sequence"/>
</dbReference>
<dbReference type="InterPro" id="IPR001296">
    <property type="entry name" value="Glyco_trans_1"/>
</dbReference>
<reference evidence="5 6" key="1">
    <citation type="submission" date="2020-04" db="EMBL/GenBank/DDBJ databases">
        <title>MicrobeNet Type strains.</title>
        <authorList>
            <person name="Nicholson A.C."/>
        </authorList>
    </citation>
    <scope>NUCLEOTIDE SEQUENCE [LARGE SCALE GENOMIC DNA]</scope>
    <source>
        <strain evidence="5 6">ATCC BAA-788</strain>
    </source>
</reference>
<dbReference type="Pfam" id="PF00534">
    <property type="entry name" value="Glycos_transf_1"/>
    <property type="match status" value="1"/>
</dbReference>
<keyword evidence="2" id="KW-0328">Glycosyltransferase</keyword>
<evidence type="ECO:0000259" key="4">
    <source>
        <dbReference type="Pfam" id="PF00534"/>
    </source>
</evidence>
<dbReference type="AlphaFoldDB" id="A0A7X6KUH4"/>
<name>A0A7X6KUH4_9CELL</name>
<evidence type="ECO:0000256" key="2">
    <source>
        <dbReference type="ARBA" id="ARBA00022676"/>
    </source>
</evidence>
<gene>
    <name evidence="5" type="ORF">HGA03_07595</name>
</gene>
<keyword evidence="6" id="KW-1185">Reference proteome</keyword>
<dbReference type="RefSeq" id="WP_168629657.1">
    <property type="nucleotide sequence ID" value="NZ_BONL01000004.1"/>
</dbReference>
<evidence type="ECO:0000313" key="5">
    <source>
        <dbReference type="EMBL" id="NKY22531.1"/>
    </source>
</evidence>
<dbReference type="CDD" id="cd03801">
    <property type="entry name" value="GT4_PimA-like"/>
    <property type="match status" value="1"/>
</dbReference>
<dbReference type="EMBL" id="JAAXOX010000003">
    <property type="protein sequence ID" value="NKY22531.1"/>
    <property type="molecule type" value="Genomic_DNA"/>
</dbReference>
<dbReference type="PANTHER" id="PTHR12526">
    <property type="entry name" value="GLYCOSYLTRANSFERASE"/>
    <property type="match status" value="1"/>
</dbReference>
<dbReference type="PANTHER" id="PTHR12526:SF640">
    <property type="entry name" value="COLANIC ACID BIOSYNTHESIS GLYCOSYLTRANSFERASE WCAL-RELATED"/>
    <property type="match status" value="1"/>
</dbReference>
<comment type="caution">
    <text evidence="5">The sequence shown here is derived from an EMBL/GenBank/DDBJ whole genome shotgun (WGS) entry which is preliminary data.</text>
</comment>
<protein>
    <submittedName>
        <fullName evidence="5">Glycosyltransferase family 4 protein</fullName>
    </submittedName>
</protein>
<dbReference type="SUPFAM" id="SSF53756">
    <property type="entry name" value="UDP-Glycosyltransferase/glycogen phosphorylase"/>
    <property type="match status" value="1"/>
</dbReference>
<evidence type="ECO:0000256" key="1">
    <source>
        <dbReference type="ARBA" id="ARBA00009481"/>
    </source>
</evidence>
<dbReference type="GO" id="GO:0016757">
    <property type="term" value="F:glycosyltransferase activity"/>
    <property type="evidence" value="ECO:0007669"/>
    <property type="project" value="UniProtKB-KW"/>
</dbReference>
<organism evidence="5 6">
    <name type="scientific">Cellulomonas denverensis</name>
    <dbReference type="NCBI Taxonomy" id="264297"/>
    <lineage>
        <taxon>Bacteria</taxon>
        <taxon>Bacillati</taxon>
        <taxon>Actinomycetota</taxon>
        <taxon>Actinomycetes</taxon>
        <taxon>Micrococcales</taxon>
        <taxon>Cellulomonadaceae</taxon>
        <taxon>Cellulomonas</taxon>
    </lineage>
</organism>
<proteinExistence type="inferred from homology"/>
<comment type="similarity">
    <text evidence="1">Belongs to the glycosyltransferase group 1 family. Glycosyltransferase 4 subfamily.</text>
</comment>